<feature type="compositionally biased region" description="Low complexity" evidence="1">
    <location>
        <begin position="8"/>
        <end position="23"/>
    </location>
</feature>
<evidence type="ECO:0000256" key="1">
    <source>
        <dbReference type="SAM" id="MobiDB-lite"/>
    </source>
</evidence>
<evidence type="ECO:0000313" key="3">
    <source>
        <dbReference type="Proteomes" id="UP000694387"/>
    </source>
</evidence>
<reference evidence="2 3" key="1">
    <citation type="journal article" date="2020" name="Nat. Commun.">
        <title>Donkey genomes provide new insights into domestication and selection for coat color.</title>
        <authorList>
            <person name="Wang"/>
            <person name="C."/>
            <person name="Li"/>
            <person name="H."/>
            <person name="Guo"/>
            <person name="Y."/>
            <person name="Huang"/>
            <person name="J."/>
            <person name="Sun"/>
            <person name="Y."/>
            <person name="Min"/>
            <person name="J."/>
            <person name="Wang"/>
            <person name="J."/>
            <person name="Fang"/>
            <person name="X."/>
            <person name="Zhao"/>
            <person name="Z."/>
            <person name="Wang"/>
            <person name="S."/>
            <person name="Zhang"/>
            <person name="Y."/>
            <person name="Liu"/>
            <person name="Q."/>
            <person name="Jiang"/>
            <person name="Q."/>
            <person name="Wang"/>
            <person name="X."/>
            <person name="Guo"/>
            <person name="Y."/>
            <person name="Yang"/>
            <person name="C."/>
            <person name="Wang"/>
            <person name="Y."/>
            <person name="Tian"/>
            <person name="F."/>
            <person name="Zhuang"/>
            <person name="G."/>
            <person name="Fan"/>
            <person name="Y."/>
            <person name="Gao"/>
            <person name="Q."/>
            <person name="Li"/>
            <person name="Y."/>
            <person name="Ju"/>
            <person name="Z."/>
            <person name="Li"/>
            <person name="J."/>
            <person name="Li"/>
            <person name="R."/>
            <person name="Hou"/>
            <person name="M."/>
            <person name="Yang"/>
            <person name="G."/>
            <person name="Liu"/>
            <person name="G."/>
            <person name="Liu"/>
            <person name="W."/>
            <person name="Guo"/>
            <person name="J."/>
            <person name="Pan"/>
            <person name="S."/>
            <person name="Fan"/>
            <person name="G."/>
            <person name="Zhang"/>
            <person name="W."/>
            <person name="Zhang"/>
            <person name="R."/>
            <person name="Yu"/>
            <person name="J."/>
            <person name="Zhang"/>
            <person name="X."/>
            <person name="Yin"/>
            <person name="Q."/>
            <person name="Ji"/>
            <person name="C."/>
            <person name="Jin"/>
            <person name="Y."/>
            <person name="Yue"/>
            <person name="G."/>
            <person name="Liu"/>
            <person name="M."/>
            <person name="Xu"/>
            <person name="J."/>
            <person name="Liu"/>
            <person name="S."/>
            <person name="Jordana"/>
            <person name="J."/>
            <person name="Noce"/>
            <person name="A."/>
            <person name="Amills"/>
            <person name="M."/>
            <person name="Wu"/>
            <person name="D.D."/>
            <person name="Li"/>
            <person name="S."/>
            <person name="Zhou"/>
            <person name="X. and Zhong"/>
            <person name="J."/>
        </authorList>
    </citation>
    <scope>NUCLEOTIDE SEQUENCE [LARGE SCALE GENOMIC DNA]</scope>
</reference>
<feature type="region of interest" description="Disordered" evidence="1">
    <location>
        <begin position="1"/>
        <end position="265"/>
    </location>
</feature>
<dbReference type="AlphaFoldDB" id="A0A9L0KCP6"/>
<reference evidence="2" key="3">
    <citation type="submission" date="2025-09" db="UniProtKB">
        <authorList>
            <consortium name="Ensembl"/>
        </authorList>
    </citation>
    <scope>IDENTIFICATION</scope>
</reference>
<keyword evidence="3" id="KW-1185">Reference proteome</keyword>
<dbReference type="Proteomes" id="UP000694387">
    <property type="component" value="Chromosome 22"/>
</dbReference>
<evidence type="ECO:0000313" key="2">
    <source>
        <dbReference type="Ensembl" id="ENSEASP00005059025.1"/>
    </source>
</evidence>
<proteinExistence type="predicted"/>
<organism evidence="2 3">
    <name type="scientific">Equus asinus</name>
    <name type="common">Donkey</name>
    <name type="synonym">Equus africanus asinus</name>
    <dbReference type="NCBI Taxonomy" id="9793"/>
    <lineage>
        <taxon>Eukaryota</taxon>
        <taxon>Metazoa</taxon>
        <taxon>Chordata</taxon>
        <taxon>Craniata</taxon>
        <taxon>Vertebrata</taxon>
        <taxon>Euteleostomi</taxon>
        <taxon>Mammalia</taxon>
        <taxon>Eutheria</taxon>
        <taxon>Laurasiatheria</taxon>
        <taxon>Perissodactyla</taxon>
        <taxon>Equidae</taxon>
        <taxon>Equus</taxon>
    </lineage>
</organism>
<dbReference type="Ensembl" id="ENSEAST00005064042.1">
    <property type="protein sequence ID" value="ENSEASP00005059025.1"/>
    <property type="gene ID" value="ENSEASG00005025386.1"/>
</dbReference>
<reference evidence="2" key="2">
    <citation type="submission" date="2025-08" db="UniProtKB">
        <authorList>
            <consortium name="Ensembl"/>
        </authorList>
    </citation>
    <scope>IDENTIFICATION</scope>
</reference>
<feature type="compositionally biased region" description="Low complexity" evidence="1">
    <location>
        <begin position="173"/>
        <end position="205"/>
    </location>
</feature>
<feature type="compositionally biased region" description="Low complexity" evidence="1">
    <location>
        <begin position="40"/>
        <end position="118"/>
    </location>
</feature>
<name>A0A9L0KCP6_EQUAS</name>
<sequence length="265" mass="26459">ATTPPRSGLPLGSAAGPASARPLPRSRPPAPETRGACTYAPAGSSAGAPHARARQARSQVRSAAPKSRCTTSRSAASSSRAAAADRTGAARAGSLLRRAPGSGPGPSHVGAAAAPAGGKTARPHCSPRASRGQGPGKEEEGPCPHSGLRTADPAVPGPSPSGARRGPTPPRPGSAAPGSFHEQCRSPQARAGAPAPSRPRSPGGRRAPGGAGHSGSCSPFPFPGGPPSGCRWRSSDYTPQRAVPQKPSLARGKTNWRNRFGIGQQ</sequence>
<accession>A0A9L0KCP6</accession>
<protein>
    <submittedName>
        <fullName evidence="2">Uncharacterized protein</fullName>
    </submittedName>
</protein>